<gene>
    <name evidence="1" type="ORF">RHP49_16955</name>
</gene>
<protein>
    <submittedName>
        <fullName evidence="1">Helix-turn-helix domain-containing protein</fullName>
    </submittedName>
</protein>
<keyword evidence="2" id="KW-1185">Reference proteome</keyword>
<dbReference type="SUPFAM" id="SSF46955">
    <property type="entry name" value="Putative DNA-binding domain"/>
    <property type="match status" value="1"/>
</dbReference>
<proteinExistence type="predicted"/>
<accession>A0ABY9Y2X3</accession>
<dbReference type="RefSeq" id="WP_415862545.1">
    <property type="nucleotide sequence ID" value="NZ_CP134536.1"/>
</dbReference>
<reference evidence="1 2" key="1">
    <citation type="submission" date="2023-09" db="EMBL/GenBank/DDBJ databases">
        <title>Thalassobella suaedae gen. nov., sp. nov., a marine bacterium of the family Flavobacteriaceae isolated from a halophyte Suaeda japonica.</title>
        <authorList>
            <person name="Lee S.Y."/>
            <person name="Hwang C.Y."/>
        </authorList>
    </citation>
    <scope>NUCLEOTIDE SEQUENCE [LARGE SCALE GENOMIC DNA]</scope>
    <source>
        <strain evidence="1 2">HL-DH10</strain>
    </source>
</reference>
<sequence>MIKNSILLSELTPEQLKELVGSSVKSQLNDFKKSLGNLHSNDELFSREEACKFLKIDLSTLWHWTQKGKVTAYAISSRRYYKRCELLEALKPLKK</sequence>
<evidence type="ECO:0000313" key="1">
    <source>
        <dbReference type="EMBL" id="WNH12564.1"/>
    </source>
</evidence>
<organism evidence="1 2">
    <name type="scientific">Thalassobellus suaedae</name>
    <dbReference type="NCBI Taxonomy" id="3074124"/>
    <lineage>
        <taxon>Bacteria</taxon>
        <taxon>Pseudomonadati</taxon>
        <taxon>Bacteroidota</taxon>
        <taxon>Flavobacteriia</taxon>
        <taxon>Flavobacteriales</taxon>
        <taxon>Flavobacteriaceae</taxon>
        <taxon>Thalassobellus</taxon>
    </lineage>
</organism>
<evidence type="ECO:0000313" key="2">
    <source>
        <dbReference type="Proteomes" id="UP001303407"/>
    </source>
</evidence>
<dbReference type="Proteomes" id="UP001303407">
    <property type="component" value="Chromosome"/>
</dbReference>
<dbReference type="EMBL" id="CP134536">
    <property type="protein sequence ID" value="WNH12564.1"/>
    <property type="molecule type" value="Genomic_DNA"/>
</dbReference>
<name>A0ABY9Y2X3_9FLAO</name>
<dbReference type="InterPro" id="IPR009061">
    <property type="entry name" value="DNA-bd_dom_put_sf"/>
</dbReference>